<dbReference type="InterPro" id="IPR050808">
    <property type="entry name" value="Phage_Integrase"/>
</dbReference>
<sequence>MSKIKLTKSAVDKLTPPISGRADFFDSELSGFGCRVSHSSKVYFVMKRVSGKLLRVTLGKHGVLTPEQARKQAIEALAKMNNGIDIAKEKAKARDRGMRVIDVLDSYFIARTSLKPSTVENYKRLFRLYLSDWMKTPIAEITKDMVARRHLKIAQDSGEAAANNTMRTFRAIYNHANEIMDDSLPVNPVKRLSNTRQWFTVSRRQTLVEESDLAAWYYAVGTLENLTIRDYLHLLLFTGARRREIACLRWDDVDMENRKFVLLRTKNGNPLYLPMSDHIAEIFRKRAEVRENDFVFPGTGKTGHLIEPRRQMSKVTELTGIKFTVHDMRRTYASAIDGIVGYYELKRLLNHSVKSDDVTAGYVIKQLEKLRPLMQRVTDHIVALCEPSTAAV</sequence>
<name>A0A6V8N6S2_9BACT</name>
<evidence type="ECO:0000256" key="1">
    <source>
        <dbReference type="ARBA" id="ARBA00008857"/>
    </source>
</evidence>
<keyword evidence="3 5" id="KW-0238">DNA-binding</keyword>
<dbReference type="RefSeq" id="WP_183360167.1">
    <property type="nucleotide sequence ID" value="NZ_BLXZ01000002.1"/>
</dbReference>
<dbReference type="PROSITE" id="PS51900">
    <property type="entry name" value="CB"/>
    <property type="match status" value="1"/>
</dbReference>
<accession>A0A6V8N6S2</accession>
<keyword evidence="4" id="KW-0233">DNA recombination</keyword>
<comment type="caution">
    <text evidence="8">The sequence shown here is derived from an EMBL/GenBank/DDBJ whole genome shotgun (WGS) entry which is preliminary data.</text>
</comment>
<evidence type="ECO:0000256" key="2">
    <source>
        <dbReference type="ARBA" id="ARBA00022908"/>
    </source>
</evidence>
<keyword evidence="2" id="KW-0229">DNA integration</keyword>
<gene>
    <name evidence="8" type="ORF">GMLC_12130</name>
</gene>
<evidence type="ECO:0000256" key="4">
    <source>
        <dbReference type="ARBA" id="ARBA00023172"/>
    </source>
</evidence>
<dbReference type="PANTHER" id="PTHR30629:SF2">
    <property type="entry name" value="PROPHAGE INTEGRASE INTS-RELATED"/>
    <property type="match status" value="1"/>
</dbReference>
<dbReference type="GO" id="GO:0015074">
    <property type="term" value="P:DNA integration"/>
    <property type="evidence" value="ECO:0007669"/>
    <property type="project" value="UniProtKB-KW"/>
</dbReference>
<dbReference type="InterPro" id="IPR038488">
    <property type="entry name" value="Integrase_DNA-bd_sf"/>
</dbReference>
<dbReference type="PROSITE" id="PS51898">
    <property type="entry name" value="TYR_RECOMBINASE"/>
    <property type="match status" value="1"/>
</dbReference>
<dbReference type="Gene3D" id="1.10.150.130">
    <property type="match status" value="1"/>
</dbReference>
<evidence type="ECO:0000259" key="7">
    <source>
        <dbReference type="PROSITE" id="PS51900"/>
    </source>
</evidence>
<proteinExistence type="inferred from homology"/>
<dbReference type="InterPro" id="IPR002104">
    <property type="entry name" value="Integrase_catalytic"/>
</dbReference>
<dbReference type="PANTHER" id="PTHR30629">
    <property type="entry name" value="PROPHAGE INTEGRASE"/>
    <property type="match status" value="1"/>
</dbReference>
<reference evidence="9" key="1">
    <citation type="submission" date="2020-06" db="EMBL/GenBank/DDBJ databases">
        <title>Draft genomic sequecing of Geomonas sp. Red745.</title>
        <authorList>
            <person name="Itoh H."/>
            <person name="Xu Z.X."/>
            <person name="Ushijima N."/>
            <person name="Masuda Y."/>
            <person name="Shiratori Y."/>
            <person name="Senoo K."/>
        </authorList>
    </citation>
    <scope>NUCLEOTIDE SEQUENCE [LARGE SCALE GENOMIC DNA]</scope>
    <source>
        <strain evidence="9">Red745</strain>
    </source>
</reference>
<dbReference type="Gene3D" id="1.10.443.10">
    <property type="entry name" value="Intergrase catalytic core"/>
    <property type="match status" value="1"/>
</dbReference>
<dbReference type="SUPFAM" id="SSF56349">
    <property type="entry name" value="DNA breaking-rejoining enzymes"/>
    <property type="match status" value="1"/>
</dbReference>
<dbReference type="GO" id="GO:0006310">
    <property type="term" value="P:DNA recombination"/>
    <property type="evidence" value="ECO:0007669"/>
    <property type="project" value="UniProtKB-KW"/>
</dbReference>
<organism evidence="8 9">
    <name type="scientific">Geomonas limicola</name>
    <dbReference type="NCBI Taxonomy" id="2740186"/>
    <lineage>
        <taxon>Bacteria</taxon>
        <taxon>Pseudomonadati</taxon>
        <taxon>Thermodesulfobacteriota</taxon>
        <taxon>Desulfuromonadia</taxon>
        <taxon>Geobacterales</taxon>
        <taxon>Geobacteraceae</taxon>
        <taxon>Geomonas</taxon>
    </lineage>
</organism>
<dbReference type="InterPro" id="IPR013762">
    <property type="entry name" value="Integrase-like_cat_sf"/>
</dbReference>
<dbReference type="AlphaFoldDB" id="A0A6V8N6S2"/>
<comment type="similarity">
    <text evidence="1">Belongs to the 'phage' integrase family.</text>
</comment>
<evidence type="ECO:0000259" key="6">
    <source>
        <dbReference type="PROSITE" id="PS51898"/>
    </source>
</evidence>
<dbReference type="InterPro" id="IPR025166">
    <property type="entry name" value="Integrase_DNA_bind_dom"/>
</dbReference>
<dbReference type="InterPro" id="IPR011010">
    <property type="entry name" value="DNA_brk_join_enz"/>
</dbReference>
<dbReference type="InterPro" id="IPR010998">
    <property type="entry name" value="Integrase_recombinase_N"/>
</dbReference>
<keyword evidence="9" id="KW-1185">Reference proteome</keyword>
<dbReference type="EMBL" id="BLXZ01000002">
    <property type="protein sequence ID" value="GFO67634.1"/>
    <property type="molecule type" value="Genomic_DNA"/>
</dbReference>
<protein>
    <submittedName>
        <fullName evidence="8">Integrase</fullName>
    </submittedName>
</protein>
<dbReference type="InterPro" id="IPR044068">
    <property type="entry name" value="CB"/>
</dbReference>
<evidence type="ECO:0000256" key="3">
    <source>
        <dbReference type="ARBA" id="ARBA00023125"/>
    </source>
</evidence>
<feature type="domain" description="Tyr recombinase" evidence="6">
    <location>
        <begin position="202"/>
        <end position="375"/>
    </location>
</feature>
<dbReference type="Pfam" id="PF13356">
    <property type="entry name" value="Arm-DNA-bind_3"/>
    <property type="match status" value="1"/>
</dbReference>
<evidence type="ECO:0000313" key="9">
    <source>
        <dbReference type="Proteomes" id="UP000587586"/>
    </source>
</evidence>
<dbReference type="GO" id="GO:0003677">
    <property type="term" value="F:DNA binding"/>
    <property type="evidence" value="ECO:0007669"/>
    <property type="project" value="UniProtKB-UniRule"/>
</dbReference>
<feature type="domain" description="Core-binding (CB)" evidence="7">
    <location>
        <begin position="98"/>
        <end position="177"/>
    </location>
</feature>
<dbReference type="Pfam" id="PF00589">
    <property type="entry name" value="Phage_integrase"/>
    <property type="match status" value="1"/>
</dbReference>
<evidence type="ECO:0000256" key="5">
    <source>
        <dbReference type="PROSITE-ProRule" id="PRU01248"/>
    </source>
</evidence>
<evidence type="ECO:0000313" key="8">
    <source>
        <dbReference type="EMBL" id="GFO67634.1"/>
    </source>
</evidence>
<dbReference type="Gene3D" id="3.30.160.390">
    <property type="entry name" value="Integrase, DNA-binding domain"/>
    <property type="match status" value="1"/>
</dbReference>
<dbReference type="Proteomes" id="UP000587586">
    <property type="component" value="Unassembled WGS sequence"/>
</dbReference>